<comment type="similarity">
    <text evidence="1">Belongs to the glutaredoxin family.</text>
</comment>
<dbReference type="EMBL" id="JALLBG020000156">
    <property type="protein sequence ID" value="KAL3761181.1"/>
    <property type="molecule type" value="Genomic_DNA"/>
</dbReference>
<dbReference type="InterPro" id="IPR052565">
    <property type="entry name" value="Glutaredoxin-like_YDR286C"/>
</dbReference>
<name>A0ABD3MGY1_9STRA</name>
<dbReference type="Pfam" id="PF05768">
    <property type="entry name" value="Glrx-like"/>
    <property type="match status" value="1"/>
</dbReference>
<keyword evidence="3" id="KW-1185">Reference proteome</keyword>
<dbReference type="InterPro" id="IPR036249">
    <property type="entry name" value="Thioredoxin-like_sf"/>
</dbReference>
<sequence>MTVVVSASCRGSYRVLPLLSQQRKPTSSLLGFVPHRHRRQVHLPSRQLFKQLAATSCLDDASDERSNNQRSSSISSVSGPIYEVKGVPTVKLFTKQGCTLCDKVKGALESVREVQPHSLIQVDITDDDKQEWFSKYKYDIPVLHINDIYWTKHRLSTEEAIAGISEARTGDFSARRGEPDAGRLEHKH</sequence>
<keyword evidence="1" id="KW-0249">Electron transport</keyword>
<dbReference type="Gene3D" id="3.40.30.10">
    <property type="entry name" value="Glutaredoxin"/>
    <property type="match status" value="1"/>
</dbReference>
<evidence type="ECO:0000313" key="2">
    <source>
        <dbReference type="EMBL" id="KAL3761181.1"/>
    </source>
</evidence>
<reference evidence="2 3" key="1">
    <citation type="submission" date="2024-10" db="EMBL/GenBank/DDBJ databases">
        <title>Updated reference genomes for cyclostephanoid diatoms.</title>
        <authorList>
            <person name="Roberts W.R."/>
            <person name="Alverson A.J."/>
        </authorList>
    </citation>
    <scope>NUCLEOTIDE SEQUENCE [LARGE SCALE GENOMIC DNA]</scope>
    <source>
        <strain evidence="2 3">AJA232-27</strain>
    </source>
</reference>
<proteinExistence type="inferred from homology"/>
<protein>
    <recommendedName>
        <fullName evidence="1">Glutaredoxin-like protein</fullName>
    </recommendedName>
</protein>
<organism evidence="2 3">
    <name type="scientific">Discostella pseudostelligera</name>
    <dbReference type="NCBI Taxonomy" id="259834"/>
    <lineage>
        <taxon>Eukaryota</taxon>
        <taxon>Sar</taxon>
        <taxon>Stramenopiles</taxon>
        <taxon>Ochrophyta</taxon>
        <taxon>Bacillariophyta</taxon>
        <taxon>Coscinodiscophyceae</taxon>
        <taxon>Thalassiosirophycidae</taxon>
        <taxon>Stephanodiscales</taxon>
        <taxon>Stephanodiscaceae</taxon>
        <taxon>Discostella</taxon>
    </lineage>
</organism>
<accession>A0ABD3MGY1</accession>
<evidence type="ECO:0000313" key="3">
    <source>
        <dbReference type="Proteomes" id="UP001530293"/>
    </source>
</evidence>
<dbReference type="AlphaFoldDB" id="A0ABD3MGY1"/>
<dbReference type="Proteomes" id="UP001530293">
    <property type="component" value="Unassembled WGS sequence"/>
</dbReference>
<comment type="caution">
    <text evidence="2">The sequence shown here is derived from an EMBL/GenBank/DDBJ whole genome shotgun (WGS) entry which is preliminary data.</text>
</comment>
<gene>
    <name evidence="2" type="ORF">ACHAWU_000276</name>
</gene>
<keyword evidence="1" id="KW-0813">Transport</keyword>
<dbReference type="PANTHER" id="PTHR33558">
    <property type="entry name" value="GLUTAREDOXIN-LIKE PROTEIN C5ORF63 HOMOLOG"/>
    <property type="match status" value="1"/>
</dbReference>
<evidence type="ECO:0000256" key="1">
    <source>
        <dbReference type="RuleBase" id="RU363082"/>
    </source>
</evidence>
<dbReference type="SUPFAM" id="SSF52833">
    <property type="entry name" value="Thioredoxin-like"/>
    <property type="match status" value="1"/>
</dbReference>
<dbReference type="InterPro" id="IPR008554">
    <property type="entry name" value="Glutaredoxin-like"/>
</dbReference>
<dbReference type="PANTHER" id="PTHR33558:SF1">
    <property type="entry name" value="GLUTAREDOXIN-LIKE PROTEIN C5ORF63 HOMOLOG"/>
    <property type="match status" value="1"/>
</dbReference>